<sequence>MSKVINLTEPKWLLAILYLPVSAGIWLQRSLIPAPLGAFTRDMVVIALLATGFVCLVQLLCTPPIKAIQFQLACKRNGIKNCSNEYPRLRFICLDKYRLHGVIYEIENKGITVSELEGKVEQLNTALNVRIDRIELCNKSTRTRLYATPRKYVRPTVITLNNELFVKEFCKLPNLLCVGKTGSGKSYALTVLLGIYAKYIPGLNITICDYKKSSFAHFEDTPNFYGYENVPDGIRAFYQEFSERLEANNENRNKQIRVLLIDEYGALISAQDKKNAEELKTMVANMLFMGRSLGIRVLIGVQRADAEHFKAGARDQFRAILALGDLSKEQKQMLFTDYKDKMDRHSNGIGEGYLLVDGRGIERVKIAPIKDIETHNDMIRQAMNR</sequence>
<reference evidence="5" key="2">
    <citation type="submission" date="2020-02" db="EMBL/GenBank/DDBJ databases">
        <authorList>
            <person name="Littmann E."/>
            <person name="Sorbara M."/>
        </authorList>
    </citation>
    <scope>NUCLEOTIDE SEQUENCE</scope>
    <source>
        <strain evidence="5">MSK.1.17</strain>
    </source>
</reference>
<dbReference type="GO" id="GO:0003677">
    <property type="term" value="F:DNA binding"/>
    <property type="evidence" value="ECO:0007669"/>
    <property type="project" value="InterPro"/>
</dbReference>
<organism evidence="4 7">
    <name type="scientific">Enterocloster aldenensis</name>
    <dbReference type="NCBI Taxonomy" id="358742"/>
    <lineage>
        <taxon>Bacteria</taxon>
        <taxon>Bacillati</taxon>
        <taxon>Bacillota</taxon>
        <taxon>Clostridia</taxon>
        <taxon>Lachnospirales</taxon>
        <taxon>Lachnospiraceae</taxon>
        <taxon>Enterocloster</taxon>
    </lineage>
</organism>
<evidence type="ECO:0000313" key="4">
    <source>
        <dbReference type="EMBL" id="MCG4749239.1"/>
    </source>
</evidence>
<keyword evidence="1" id="KW-0547">Nucleotide-binding</keyword>
<dbReference type="EMBL" id="JAAITT010000095">
    <property type="protein sequence ID" value="NSJ52683.1"/>
    <property type="molecule type" value="Genomic_DNA"/>
</dbReference>
<gene>
    <name evidence="5" type="ORF">G5B36_29045</name>
    <name evidence="4" type="ORF">L0N08_27910</name>
</gene>
<reference evidence="5 6" key="1">
    <citation type="journal article" date="2020" name="Cell Host Microbe">
        <title>Functional and Genomic Variation between Human-Derived Isolates of Lachnospiraceae Reveals Inter- and Intra-Species Diversity.</title>
        <authorList>
            <person name="Sorbara M.T."/>
            <person name="Littmann E.R."/>
            <person name="Fontana E."/>
            <person name="Moody T.U."/>
            <person name="Kohout C.E."/>
            <person name="Gjonbalaj M."/>
            <person name="Eaton V."/>
            <person name="Seok R."/>
            <person name="Leiner I.M."/>
            <person name="Pamer E.G."/>
        </authorList>
    </citation>
    <scope>NUCLEOTIDE SEQUENCE [LARGE SCALE GENOMIC DNA]</scope>
    <source>
        <strain evidence="5 6">MSK.1.17</strain>
    </source>
</reference>
<feature type="transmembrane region" description="Helical" evidence="2">
    <location>
        <begin position="43"/>
        <end position="61"/>
    </location>
</feature>
<evidence type="ECO:0000256" key="2">
    <source>
        <dbReference type="SAM" id="Phobius"/>
    </source>
</evidence>
<comment type="caution">
    <text evidence="4">The sequence shown here is derived from an EMBL/GenBank/DDBJ whole genome shotgun (WGS) entry which is preliminary data.</text>
</comment>
<protein>
    <recommendedName>
        <fullName evidence="3">FtsK domain-containing protein</fullName>
    </recommendedName>
</protein>
<keyword evidence="2" id="KW-0812">Transmembrane</keyword>
<keyword evidence="6" id="KW-1185">Reference proteome</keyword>
<keyword evidence="2" id="KW-0472">Membrane</keyword>
<dbReference type="RefSeq" id="WP_165643236.1">
    <property type="nucleotide sequence ID" value="NZ_JAAITT010000095.1"/>
</dbReference>
<dbReference type="Pfam" id="PF01580">
    <property type="entry name" value="FtsK_SpoIIIE"/>
    <property type="match status" value="1"/>
</dbReference>
<dbReference type="EMBL" id="JAKNGE010000056">
    <property type="protein sequence ID" value="MCG4749239.1"/>
    <property type="molecule type" value="Genomic_DNA"/>
</dbReference>
<evidence type="ECO:0000313" key="7">
    <source>
        <dbReference type="Proteomes" id="UP001299608"/>
    </source>
</evidence>
<name>A0AAW5C241_9FIRM</name>
<dbReference type="Gene3D" id="3.40.50.300">
    <property type="entry name" value="P-loop containing nucleotide triphosphate hydrolases"/>
    <property type="match status" value="1"/>
</dbReference>
<evidence type="ECO:0000313" key="6">
    <source>
        <dbReference type="Proteomes" id="UP000669239"/>
    </source>
</evidence>
<feature type="binding site" evidence="1">
    <location>
        <begin position="179"/>
        <end position="186"/>
    </location>
    <ligand>
        <name>ATP</name>
        <dbReference type="ChEBI" id="CHEBI:30616"/>
    </ligand>
</feature>
<proteinExistence type="predicted"/>
<evidence type="ECO:0000313" key="5">
    <source>
        <dbReference type="EMBL" id="NSJ52683.1"/>
    </source>
</evidence>
<evidence type="ECO:0000259" key="3">
    <source>
        <dbReference type="PROSITE" id="PS50901"/>
    </source>
</evidence>
<dbReference type="Proteomes" id="UP000669239">
    <property type="component" value="Unassembled WGS sequence"/>
</dbReference>
<dbReference type="AlphaFoldDB" id="A0AAW5C241"/>
<dbReference type="SUPFAM" id="SSF52540">
    <property type="entry name" value="P-loop containing nucleoside triphosphate hydrolases"/>
    <property type="match status" value="1"/>
</dbReference>
<accession>A0AAW5C241</accession>
<reference evidence="4" key="3">
    <citation type="submission" date="2022-01" db="EMBL/GenBank/DDBJ databases">
        <title>Collection of gut derived symbiotic bacterial strains cultured from healthy donors.</title>
        <authorList>
            <person name="Lin H."/>
            <person name="Kohout C."/>
            <person name="Waligurski E."/>
            <person name="Pamer E.G."/>
        </authorList>
    </citation>
    <scope>NUCLEOTIDE SEQUENCE</scope>
    <source>
        <strain evidence="4">DFI.6.55</strain>
    </source>
</reference>
<dbReference type="InterPro" id="IPR002543">
    <property type="entry name" value="FtsK_dom"/>
</dbReference>
<feature type="domain" description="FtsK" evidence="3">
    <location>
        <begin position="161"/>
        <end position="332"/>
    </location>
</feature>
<keyword evidence="2" id="KW-1133">Transmembrane helix</keyword>
<dbReference type="InterPro" id="IPR027417">
    <property type="entry name" value="P-loop_NTPase"/>
</dbReference>
<evidence type="ECO:0000256" key="1">
    <source>
        <dbReference type="PROSITE-ProRule" id="PRU00289"/>
    </source>
</evidence>
<keyword evidence="1" id="KW-0067">ATP-binding</keyword>
<dbReference type="Proteomes" id="UP001299608">
    <property type="component" value="Unassembled WGS sequence"/>
</dbReference>
<feature type="transmembrane region" description="Helical" evidence="2">
    <location>
        <begin position="12"/>
        <end position="31"/>
    </location>
</feature>
<dbReference type="GO" id="GO:0005524">
    <property type="term" value="F:ATP binding"/>
    <property type="evidence" value="ECO:0007669"/>
    <property type="project" value="UniProtKB-UniRule"/>
</dbReference>
<dbReference type="PROSITE" id="PS50901">
    <property type="entry name" value="FTSK"/>
    <property type="match status" value="1"/>
</dbReference>